<evidence type="ECO:0000256" key="5">
    <source>
        <dbReference type="RuleBase" id="RU363019"/>
    </source>
</evidence>
<feature type="signal peptide" evidence="5">
    <location>
        <begin position="1"/>
        <end position="23"/>
    </location>
</feature>
<dbReference type="PANTHER" id="PTHR45625:SF4">
    <property type="entry name" value="PEPTIDYLPROLYL ISOMERASE DOMAIN AND WD REPEAT-CONTAINING PROTEIN 1"/>
    <property type="match status" value="1"/>
</dbReference>
<gene>
    <name evidence="7" type="ORF">C7449_104111</name>
</gene>
<comment type="catalytic activity">
    <reaction evidence="5">
        <text>[protein]-peptidylproline (omega=180) = [protein]-peptidylproline (omega=0)</text>
        <dbReference type="Rhea" id="RHEA:16237"/>
        <dbReference type="Rhea" id="RHEA-COMP:10747"/>
        <dbReference type="Rhea" id="RHEA-COMP:10748"/>
        <dbReference type="ChEBI" id="CHEBI:83833"/>
        <dbReference type="ChEBI" id="CHEBI:83834"/>
        <dbReference type="EC" id="5.2.1.8"/>
    </reaction>
</comment>
<evidence type="ECO:0000256" key="2">
    <source>
        <dbReference type="ARBA" id="ARBA00007365"/>
    </source>
</evidence>
<dbReference type="InterPro" id="IPR002130">
    <property type="entry name" value="Cyclophilin-type_PPIase_dom"/>
</dbReference>
<dbReference type="OrthoDB" id="9807797at2"/>
<dbReference type="EMBL" id="PZZZ01000004">
    <property type="protein sequence ID" value="PTM95048.1"/>
    <property type="molecule type" value="Genomic_DNA"/>
</dbReference>
<sequence>MKLFKIAFAGALLLAAATGTAFAQAKEYLTIQLKDGPVVIELRPDIAPKHVERIKALASAGEYDNVAFHRVIEGFMAQTGDVQYGDMEHGYKPEAAGMGGSSLPDLPAEFSDVPFERGTVGMARAQDPNSANSQFFIMFAPAPSLNGEYTVVGQVVEGMENVDKIKRGDEAANGAVTDPDRMIKVTVGK</sequence>
<name>A0A2T5B7U5_MYCDI</name>
<dbReference type="GO" id="GO:0006457">
    <property type="term" value="P:protein folding"/>
    <property type="evidence" value="ECO:0007669"/>
    <property type="project" value="InterPro"/>
</dbReference>
<dbReference type="PROSITE" id="PS00170">
    <property type="entry name" value="CSA_PPIASE_1"/>
    <property type="match status" value="1"/>
</dbReference>
<dbReference type="PRINTS" id="PR00153">
    <property type="entry name" value="CSAPPISMRASE"/>
</dbReference>
<dbReference type="CDD" id="cd00317">
    <property type="entry name" value="cyclophilin"/>
    <property type="match status" value="1"/>
</dbReference>
<evidence type="ECO:0000256" key="3">
    <source>
        <dbReference type="ARBA" id="ARBA00023110"/>
    </source>
</evidence>
<keyword evidence="4 5" id="KW-0413">Isomerase</keyword>
<dbReference type="InterPro" id="IPR020892">
    <property type="entry name" value="Cyclophilin-type_PPIase_CS"/>
</dbReference>
<feature type="chain" id="PRO_5015369602" description="Peptidyl-prolyl cis-trans isomerase" evidence="5">
    <location>
        <begin position="24"/>
        <end position="189"/>
    </location>
</feature>
<dbReference type="Gene3D" id="2.40.100.10">
    <property type="entry name" value="Cyclophilin-like"/>
    <property type="match status" value="1"/>
</dbReference>
<dbReference type="Pfam" id="PF00160">
    <property type="entry name" value="Pro_isomerase"/>
    <property type="match status" value="1"/>
</dbReference>
<keyword evidence="3 5" id="KW-0697">Rotamase</keyword>
<reference evidence="7 8" key="1">
    <citation type="submission" date="2018-04" db="EMBL/GenBank/DDBJ databases">
        <title>Genomic Encyclopedia of Type Strains, Phase IV (KMG-IV): sequencing the most valuable type-strain genomes for metagenomic binning, comparative biology and taxonomic classification.</title>
        <authorList>
            <person name="Goeker M."/>
        </authorList>
    </citation>
    <scope>NUCLEOTIDE SEQUENCE [LARGE SCALE GENOMIC DNA]</scope>
    <source>
        <strain evidence="7 8">DSM 7138</strain>
    </source>
</reference>
<dbReference type="InterPro" id="IPR024936">
    <property type="entry name" value="Cyclophilin-type_PPIase"/>
</dbReference>
<proteinExistence type="inferred from homology"/>
<dbReference type="GO" id="GO:0003755">
    <property type="term" value="F:peptidyl-prolyl cis-trans isomerase activity"/>
    <property type="evidence" value="ECO:0007669"/>
    <property type="project" value="UniProtKB-UniRule"/>
</dbReference>
<accession>A0A2T5B7U5</accession>
<comment type="similarity">
    <text evidence="2 5">Belongs to the cyclophilin-type PPIase family.</text>
</comment>
<feature type="domain" description="PPIase cyclophilin-type" evidence="6">
    <location>
        <begin position="36"/>
        <end position="186"/>
    </location>
</feature>
<comment type="caution">
    <text evidence="7">The sequence shown here is derived from an EMBL/GenBank/DDBJ whole genome shotgun (WGS) entry which is preliminary data.</text>
</comment>
<evidence type="ECO:0000313" key="8">
    <source>
        <dbReference type="Proteomes" id="UP000241247"/>
    </source>
</evidence>
<keyword evidence="5" id="KW-0732">Signal</keyword>
<dbReference type="InterPro" id="IPR029000">
    <property type="entry name" value="Cyclophilin-like_dom_sf"/>
</dbReference>
<dbReference type="EC" id="5.2.1.8" evidence="5"/>
<evidence type="ECO:0000256" key="1">
    <source>
        <dbReference type="ARBA" id="ARBA00002388"/>
    </source>
</evidence>
<evidence type="ECO:0000259" key="6">
    <source>
        <dbReference type="PROSITE" id="PS50072"/>
    </source>
</evidence>
<comment type="function">
    <text evidence="1 5">PPIases accelerate the folding of proteins. It catalyzes the cis-trans isomerization of proline imidic peptide bonds in oligopeptides.</text>
</comment>
<dbReference type="PROSITE" id="PS50072">
    <property type="entry name" value="CSA_PPIASE_2"/>
    <property type="match status" value="1"/>
</dbReference>
<dbReference type="SUPFAM" id="SSF50891">
    <property type="entry name" value="Cyclophilin-like"/>
    <property type="match status" value="1"/>
</dbReference>
<organism evidence="7 8">
    <name type="scientific">Mycoplana dimorpha</name>
    <dbReference type="NCBI Taxonomy" id="28320"/>
    <lineage>
        <taxon>Bacteria</taxon>
        <taxon>Pseudomonadati</taxon>
        <taxon>Pseudomonadota</taxon>
        <taxon>Alphaproteobacteria</taxon>
        <taxon>Hyphomicrobiales</taxon>
        <taxon>Rhizobiaceae</taxon>
        <taxon>Mycoplana</taxon>
    </lineage>
</organism>
<dbReference type="Proteomes" id="UP000241247">
    <property type="component" value="Unassembled WGS sequence"/>
</dbReference>
<keyword evidence="8" id="KW-1185">Reference proteome</keyword>
<dbReference type="AlphaFoldDB" id="A0A2T5B7U5"/>
<dbReference type="RefSeq" id="WP_108002802.1">
    <property type="nucleotide sequence ID" value="NZ_JBHEEX010000013.1"/>
</dbReference>
<dbReference type="InterPro" id="IPR044666">
    <property type="entry name" value="Cyclophilin_A-like"/>
</dbReference>
<dbReference type="PANTHER" id="PTHR45625">
    <property type="entry name" value="PEPTIDYL-PROLYL CIS-TRANS ISOMERASE-RELATED"/>
    <property type="match status" value="1"/>
</dbReference>
<evidence type="ECO:0000256" key="4">
    <source>
        <dbReference type="ARBA" id="ARBA00023235"/>
    </source>
</evidence>
<evidence type="ECO:0000313" key="7">
    <source>
        <dbReference type="EMBL" id="PTM95048.1"/>
    </source>
</evidence>
<protein>
    <recommendedName>
        <fullName evidence="5">Peptidyl-prolyl cis-trans isomerase</fullName>
        <shortName evidence="5">PPIase</shortName>
        <ecNumber evidence="5">5.2.1.8</ecNumber>
    </recommendedName>
</protein>
<dbReference type="PIRSF" id="PIRSF001467">
    <property type="entry name" value="Peptidylpro_ismrse"/>
    <property type="match status" value="1"/>
</dbReference>